<name>A0A0F7IGQ8_9EURY</name>
<accession>A0A0F7IGQ8</accession>
<dbReference type="InterPro" id="IPR029050">
    <property type="entry name" value="Immunoprotect_excell_Ig-like"/>
</dbReference>
<proteinExistence type="predicted"/>
<dbReference type="Pfam" id="PF11611">
    <property type="entry name" value="DUF4352"/>
    <property type="match status" value="1"/>
</dbReference>
<dbReference type="InterPro" id="IPR029051">
    <property type="entry name" value="DUF4352"/>
</dbReference>
<protein>
    <recommendedName>
        <fullName evidence="2">DUF4352 domain-containing protein</fullName>
    </recommendedName>
</protein>
<dbReference type="RefSeq" id="WP_048094848.1">
    <property type="nucleotide sequence ID" value="NZ_CP011267.1"/>
</dbReference>
<dbReference type="Gene3D" id="2.60.40.1240">
    <property type="match status" value="1"/>
</dbReference>
<dbReference type="GeneID" id="24803407"/>
<feature type="domain" description="DUF4352" evidence="2">
    <location>
        <begin position="63"/>
        <end position="172"/>
    </location>
</feature>
<dbReference type="Proteomes" id="UP000034723">
    <property type="component" value="Chromosome"/>
</dbReference>
<gene>
    <name evidence="3" type="ORF">GAH_00825</name>
</gene>
<dbReference type="OrthoDB" id="51386at2157"/>
<dbReference type="KEGG" id="gah:GAH_00825"/>
<sequence>MMGRALVFLVLVGVIMAGCASEVSTKPAEVQKSVTTPTKEPKGSYGNPASIKETVVVKTLAGTFEVTILDYVRGEEAYEVIKRGNMFNPDPEDGYEYLLVKVRFKYASGRVSQFVSAYSFKAYVDGVGFSPSFVILPNDFPEFKDVDLMPGGETEGWITFLVPKGKDVLIAYEYMFEPVCFIKI</sequence>
<dbReference type="STRING" id="113653.GAH_00825"/>
<keyword evidence="1" id="KW-0732">Signal</keyword>
<organism evidence="3 4">
    <name type="scientific">Geoglobus ahangari</name>
    <dbReference type="NCBI Taxonomy" id="113653"/>
    <lineage>
        <taxon>Archaea</taxon>
        <taxon>Methanobacteriati</taxon>
        <taxon>Methanobacteriota</taxon>
        <taxon>Archaeoglobi</taxon>
        <taxon>Archaeoglobales</taxon>
        <taxon>Archaeoglobaceae</taxon>
        <taxon>Geoglobus</taxon>
    </lineage>
</organism>
<reference evidence="3 4" key="1">
    <citation type="submission" date="2015-04" db="EMBL/GenBank/DDBJ databases">
        <title>The complete genome sequence of the hyperthermophilic, obligate iron-reducing archaeon Geoglobus ahangari strain 234T.</title>
        <authorList>
            <person name="Manzella M.P."/>
            <person name="Holmes D.E."/>
            <person name="Rocheleau J.M."/>
            <person name="Chung A."/>
            <person name="Reguera G."/>
            <person name="Kashefi K."/>
        </authorList>
    </citation>
    <scope>NUCLEOTIDE SEQUENCE [LARGE SCALE GENOMIC DNA]</scope>
    <source>
        <strain evidence="3 4">234</strain>
    </source>
</reference>
<dbReference type="InParanoid" id="A0A0F7IGQ8"/>
<dbReference type="HOGENOM" id="CLU_101662_0_0_2"/>
<keyword evidence="4" id="KW-1185">Reference proteome</keyword>
<dbReference type="AlphaFoldDB" id="A0A0F7IGQ8"/>
<evidence type="ECO:0000313" key="3">
    <source>
        <dbReference type="EMBL" id="AKG91843.1"/>
    </source>
</evidence>
<evidence type="ECO:0000256" key="1">
    <source>
        <dbReference type="ARBA" id="ARBA00022729"/>
    </source>
</evidence>
<evidence type="ECO:0000259" key="2">
    <source>
        <dbReference type="Pfam" id="PF11611"/>
    </source>
</evidence>
<dbReference type="EMBL" id="CP011267">
    <property type="protein sequence ID" value="AKG91843.1"/>
    <property type="molecule type" value="Genomic_DNA"/>
</dbReference>
<dbReference type="PROSITE" id="PS51257">
    <property type="entry name" value="PROKAR_LIPOPROTEIN"/>
    <property type="match status" value="1"/>
</dbReference>
<evidence type="ECO:0000313" key="4">
    <source>
        <dbReference type="Proteomes" id="UP000034723"/>
    </source>
</evidence>